<sequence length="57" mass="6457">MVLQQQTEVKLWGEATPNKKVVINVGWDKKKKYVTQTDSLGKWKIIVSTPKAGGLMR</sequence>
<keyword evidence="2" id="KW-1185">Reference proteome</keyword>
<evidence type="ECO:0000313" key="2">
    <source>
        <dbReference type="Proteomes" id="UP000019131"/>
    </source>
</evidence>
<protein>
    <submittedName>
        <fullName evidence="1">Sialic acid-specific acetylesterase II</fullName>
    </submittedName>
</protein>
<dbReference type="AlphaFoldDB" id="W4UL37"/>
<dbReference type="Proteomes" id="UP000019131">
    <property type="component" value="Unassembled WGS sequence"/>
</dbReference>
<name>W4UL37_9BACE</name>
<evidence type="ECO:0000313" key="1">
    <source>
        <dbReference type="EMBL" id="GAE81870.1"/>
    </source>
</evidence>
<dbReference type="EMBL" id="BAIV01000001">
    <property type="protein sequence ID" value="GAE81870.1"/>
    <property type="molecule type" value="Genomic_DNA"/>
</dbReference>
<organism evidence="1 2">
    <name type="scientific">Bacteroides reticulotermitis JCM 10512</name>
    <dbReference type="NCBI Taxonomy" id="1445607"/>
    <lineage>
        <taxon>Bacteria</taxon>
        <taxon>Pseudomonadati</taxon>
        <taxon>Bacteroidota</taxon>
        <taxon>Bacteroidia</taxon>
        <taxon>Bacteroidales</taxon>
        <taxon>Bacteroidaceae</taxon>
        <taxon>Bacteroides</taxon>
    </lineage>
</organism>
<comment type="caution">
    <text evidence="1">The sequence shown here is derived from an EMBL/GenBank/DDBJ whole genome shotgun (WGS) entry which is preliminary data.</text>
</comment>
<proteinExistence type="predicted"/>
<dbReference type="STRING" id="1445607.JCM10512_31"/>
<reference evidence="1 2" key="1">
    <citation type="journal article" date="2014" name="Genome Announc.">
        <title>Draft Genome Sequence of Bacteroides reticulotermitis Strain JCM 10512T, Isolated from the Gut of a Termite.</title>
        <authorList>
            <person name="Yuki M."/>
            <person name="Oshima K."/>
            <person name="Suda W."/>
            <person name="Sakamoto M."/>
            <person name="Iida T."/>
            <person name="Hattori M."/>
            <person name="Ohkuma M."/>
        </authorList>
    </citation>
    <scope>NUCLEOTIDE SEQUENCE [LARGE SCALE GENOMIC DNA]</scope>
    <source>
        <strain evidence="1 2">JCM 10512</strain>
    </source>
</reference>
<gene>
    <name evidence="1" type="ORF">JCM10512_31</name>
</gene>
<accession>W4UL37</accession>